<dbReference type="Pfam" id="PF19614">
    <property type="entry name" value="DUF6119"/>
    <property type="match status" value="1"/>
</dbReference>
<reference evidence="1 2" key="1">
    <citation type="submission" date="2017-08" db="EMBL/GenBank/DDBJ databases">
        <title>Draft genome sequence of pheromone producing symbiont Morganella morganii, of the female New Zealand grass grub Costelytra giveni.</title>
        <authorList>
            <person name="Laugraud A."/>
            <person name="Young S.D."/>
            <person name="Hurst M.H."/>
        </authorList>
    </citation>
    <scope>NUCLEOTIDE SEQUENCE [LARGE SCALE GENOMIC DNA]</scope>
    <source>
        <strain evidence="1 2">MMsCG</strain>
    </source>
</reference>
<proteinExistence type="predicted"/>
<dbReference type="InterPro" id="IPR026487">
    <property type="entry name" value="CHP04141"/>
</dbReference>
<gene>
    <name evidence="1" type="ORF">CKG00_10770</name>
</gene>
<sequence>MFHIGLLISEPKNKNGYVYLVSLGKSHFYLSKYIDKEFGINLAIRMADESTVLLKKSSYLSSTKKSDISSYEKFIVDSYEPGESVDHLKLKAKNKDIWGDRNIIFSDSVQLSSDNTPKNIDSILSNIDDAISGKSHISLPRHKIITDRELIFSLDKKLLEGINNDSAKISLVEFESYGDNILFINECNRYTLFTRKGIEKYDNKNIINNCIDIDEIIAYIKKLDNNIDLMDIRISLYYDDTTPRTVLLKNLLETSIHKDNSDYFLRNGTWCTFNETFREYLKKSLEKIITEKKMIL</sequence>
<dbReference type="OrthoDB" id="2973047at2"/>
<dbReference type="EMBL" id="NRQY01000001">
    <property type="protein sequence ID" value="RUT66814.1"/>
    <property type="molecule type" value="Genomic_DNA"/>
</dbReference>
<evidence type="ECO:0000313" key="2">
    <source>
        <dbReference type="Proteomes" id="UP000286908"/>
    </source>
</evidence>
<organism evidence="1 2">
    <name type="scientific">Morganella morganii</name>
    <name type="common">Proteus morganii</name>
    <dbReference type="NCBI Taxonomy" id="582"/>
    <lineage>
        <taxon>Bacteria</taxon>
        <taxon>Pseudomonadati</taxon>
        <taxon>Pseudomonadota</taxon>
        <taxon>Gammaproteobacteria</taxon>
        <taxon>Enterobacterales</taxon>
        <taxon>Morganellaceae</taxon>
        <taxon>Morganella</taxon>
    </lineage>
</organism>
<protein>
    <submittedName>
        <fullName evidence="1">Uncharacterized protein</fullName>
    </submittedName>
</protein>
<evidence type="ECO:0000313" key="1">
    <source>
        <dbReference type="EMBL" id="RUT66814.1"/>
    </source>
</evidence>
<dbReference type="AlphaFoldDB" id="A0A433ZXD9"/>
<name>A0A433ZXD9_MORMO</name>
<comment type="caution">
    <text evidence="1">The sequence shown here is derived from an EMBL/GenBank/DDBJ whole genome shotgun (WGS) entry which is preliminary data.</text>
</comment>
<accession>A0A433ZXD9</accession>
<dbReference type="Proteomes" id="UP000286908">
    <property type="component" value="Unassembled WGS sequence"/>
</dbReference>
<dbReference type="NCBIfam" id="TIGR04141">
    <property type="entry name" value="TIGR04141 family sporadically distributed protein"/>
    <property type="match status" value="1"/>
</dbReference>